<name>A0A8S1GSZ4_9PELO</name>
<feature type="compositionally biased region" description="Polar residues" evidence="6">
    <location>
        <begin position="35"/>
        <end position="53"/>
    </location>
</feature>
<evidence type="ECO:0000256" key="1">
    <source>
        <dbReference type="ARBA" id="ARBA00004167"/>
    </source>
</evidence>
<dbReference type="PROSITE" id="PS50004">
    <property type="entry name" value="C2"/>
    <property type="match status" value="4"/>
</dbReference>
<feature type="compositionally biased region" description="Basic and acidic residues" evidence="6">
    <location>
        <begin position="1600"/>
        <end position="1609"/>
    </location>
</feature>
<dbReference type="InterPro" id="IPR037725">
    <property type="entry name" value="C2F_Ferlin"/>
</dbReference>
<evidence type="ECO:0000259" key="8">
    <source>
        <dbReference type="PROSITE" id="PS50004"/>
    </source>
</evidence>
<dbReference type="InterPro" id="IPR000008">
    <property type="entry name" value="C2_dom"/>
</dbReference>
<feature type="domain" description="C2" evidence="8">
    <location>
        <begin position="1400"/>
        <end position="1519"/>
    </location>
</feature>
<dbReference type="GO" id="GO:0061025">
    <property type="term" value="P:membrane fusion"/>
    <property type="evidence" value="ECO:0007669"/>
    <property type="project" value="TreeGrafter"/>
</dbReference>
<evidence type="ECO:0000256" key="4">
    <source>
        <dbReference type="ARBA" id="ARBA00022989"/>
    </source>
</evidence>
<dbReference type="InterPro" id="IPR012561">
    <property type="entry name" value="Ferlin_B-domain"/>
</dbReference>
<organism evidence="9 10">
    <name type="scientific">Caenorhabditis auriculariae</name>
    <dbReference type="NCBI Taxonomy" id="2777116"/>
    <lineage>
        <taxon>Eukaryota</taxon>
        <taxon>Metazoa</taxon>
        <taxon>Ecdysozoa</taxon>
        <taxon>Nematoda</taxon>
        <taxon>Chromadorea</taxon>
        <taxon>Rhabditida</taxon>
        <taxon>Rhabditina</taxon>
        <taxon>Rhabditomorpha</taxon>
        <taxon>Rhabditoidea</taxon>
        <taxon>Rhabditidae</taxon>
        <taxon>Peloderinae</taxon>
        <taxon>Caenorhabditis</taxon>
    </lineage>
</organism>
<dbReference type="Gene3D" id="2.60.40.150">
    <property type="entry name" value="C2 domain"/>
    <property type="match status" value="3"/>
</dbReference>
<evidence type="ECO:0000256" key="6">
    <source>
        <dbReference type="SAM" id="MobiDB-lite"/>
    </source>
</evidence>
<dbReference type="InterPro" id="IPR037723">
    <property type="entry name" value="C2D_Ferlin"/>
</dbReference>
<feature type="transmembrane region" description="Helical" evidence="7">
    <location>
        <begin position="2042"/>
        <end position="2064"/>
    </location>
</feature>
<keyword evidence="4 7" id="KW-1133">Transmembrane helix</keyword>
<dbReference type="InterPro" id="IPR055072">
    <property type="entry name" value="Ferlin_DSRM"/>
</dbReference>
<dbReference type="SMART" id="SM00239">
    <property type="entry name" value="C2"/>
    <property type="match status" value="5"/>
</dbReference>
<dbReference type="InterPro" id="IPR035892">
    <property type="entry name" value="C2_domain_sf"/>
</dbReference>
<keyword evidence="2 7" id="KW-0812">Transmembrane</keyword>
<comment type="caution">
    <text evidence="9">The sequence shown here is derived from an EMBL/GenBank/DDBJ whole genome shotgun (WGS) entry which is preliminary data.</text>
</comment>
<dbReference type="EMBL" id="CAJGYM010000001">
    <property type="protein sequence ID" value="CAD6184820.1"/>
    <property type="molecule type" value="Genomic_DNA"/>
</dbReference>
<evidence type="ECO:0000256" key="5">
    <source>
        <dbReference type="ARBA" id="ARBA00023136"/>
    </source>
</evidence>
<evidence type="ECO:0000256" key="7">
    <source>
        <dbReference type="SAM" id="Phobius"/>
    </source>
</evidence>
<feature type="domain" description="C2" evidence="8">
    <location>
        <begin position="1720"/>
        <end position="1867"/>
    </location>
</feature>
<dbReference type="Pfam" id="PF00168">
    <property type="entry name" value="C2"/>
    <property type="match status" value="4"/>
</dbReference>
<comment type="subcellular location">
    <subcellularLocation>
        <location evidence="1">Membrane</location>
        <topology evidence="1">Single-pass membrane protein</topology>
    </subcellularLocation>
</comment>
<reference evidence="9" key="1">
    <citation type="submission" date="2020-10" db="EMBL/GenBank/DDBJ databases">
        <authorList>
            <person name="Kikuchi T."/>
        </authorList>
    </citation>
    <scope>NUCLEOTIDE SEQUENCE</scope>
    <source>
        <strain evidence="9">NKZ352</strain>
    </source>
</reference>
<dbReference type="InterPro" id="IPR037721">
    <property type="entry name" value="Ferlin"/>
</dbReference>
<dbReference type="InterPro" id="IPR006614">
    <property type="entry name" value="Peroxin/Ferlin"/>
</dbReference>
<keyword evidence="5 7" id="KW-0472">Membrane</keyword>
<dbReference type="GO" id="GO:0007009">
    <property type="term" value="P:plasma membrane organization"/>
    <property type="evidence" value="ECO:0007669"/>
    <property type="project" value="TreeGrafter"/>
</dbReference>
<protein>
    <recommendedName>
        <fullName evidence="8">C2 domain-containing protein</fullName>
    </recommendedName>
</protein>
<dbReference type="OrthoDB" id="270970at2759"/>
<evidence type="ECO:0000256" key="2">
    <source>
        <dbReference type="ARBA" id="ARBA00022692"/>
    </source>
</evidence>
<dbReference type="SUPFAM" id="SSF49562">
    <property type="entry name" value="C2 domain (Calcium/lipid-binding domain, CaLB)"/>
    <property type="match status" value="5"/>
</dbReference>
<keyword evidence="10" id="KW-1185">Reference proteome</keyword>
<evidence type="ECO:0000313" key="9">
    <source>
        <dbReference type="EMBL" id="CAD6184820.1"/>
    </source>
</evidence>
<sequence length="2076" mass="239014">MGLKDKLGIALLKRKLKKKGSSSGGESDGDETDGKPSTASTTSGDETASSSNPLKRIFRSKKDSESGTSKDETNISPDEDVLGDNEEETFVVAKDANFGMKKYTDTDKPATWNVLVRVIEARDVDSGALRVRAVVDGRQKATRTVTQVTPKWKQNLLFTEKNISLEKLASQMLTLKLTRATRLGETVLGRFSCHLSAIIHTSDRSIIGKWVALSEPTDDEEHDDVIYETCGFLKVSICIYRIDESPPNLIDNDGSEEIWSGAQIVSYTLKIRLFRLCHVSDQVVDLVRETNKKKKRKDQYNFFVSVRCGDQVTETTAEPLLSLIDDDVLTDDVTFEQELYLPIQWPTVISKITFDLFLKRGRKRRYIGQAIIPLRSIYEPGEAGFLPTFGPSFLNFFGLEAFSKVKWRAKGRQVDTEDAGSKYLARLLVAVDCVEYMGESTARSFLDHSSLLQAAEFEKNQARYVLNCSLQFCNMINPLFASDNVQFMVSVGDFGSTGAEKRENSSSALGAMPNYDGCKYFTMPWGNMRPMIEVLCLFEDVEDRIRRANALMKMTYMLDATASTIQGLGEGSGDRAASLYREALDDLERIVERVYDHQNPSSFTTHLDENLQLVRRKILDKLKSEITEVRYDVAFHHTNVFAKVLRMLTRMRQTVSELAQDVQISLPSITVKMISNKKLIGYVKIPVQEVFSAERDAFSGQWCGRVRAIKLNWPASFDRKHRREQFPAVLHLKMWFGCRSRTVKWQEAIEPAEPKSFVEVFQSERKTKIARQWKPAPKPYLDEDSEDVGHLIAGISGYKFVGNWILQNTHDMWMAQTSGRPTIDDKALEVEIRNSDKKLGEWAFYKYTEYFGSELTAAQMSQAQSGWEYTSKWMVDPHRNVGGKDGWVYSVTGKFWDPSKAVDREERPEHKYRRRFIRRTRRATAYATDHEDIEKFQQSLGDTKWEYAPKKNYAYHDLEKSSDSLRRRRLLVEVELDRKAEQLDLVASRRLQRLYEAHLLTTKWQLRCYIMWAKDLLPIVKNSSHAFVRIFFCHHAKQTLIVENSQNPIWNETIVFESILIPGSIREIMTYPPVIHVEVRGERSNDTEVNLGRFEVSPHVITSSSDPRSSPQWYPLRFHKNHTRGSVLACFELFQAGKNDDVPSMPRSKKSTKSSGRFDIPADLRPDFSKYTVQFLCWGVRNLGRYQLLSVCRPFVEVTIGECELSLEPLKNVNKDPNFPEPMISFPEVSLPTALDFSPPLVVSLYDKRAFNRRPLIGVCLISDFSKYIRKQISKKENETAHNWDEYDENMAQDDKYESSIRRCRSLRQEGMPNLDWWSKYYASMGQVQRAPGYEECGMEYLRVLKGSLEEEGCYNHFGDFLDTFTFVRSTKGDFDDPEEKEKMGELKARLLIMRNDTKEEHEVFDPPGVEFVGPVECLVRVYVIEAEGLVATRKSGICDPYLVVRCGKQKKNMKKNYRADTTDPVFGEMIEMKVTVPVEKDLVISVMDKRRLLADEELGKTKIDLENRLLTRWRATAGLSRQYTVHGDLPWRDQLTPLMTLQRYCIRMLLSPPKVLHRKIKNAKEQEETERGLSVLGVEFWHSDVVASLEREEKELVENQRCAAGKEEGSEEEEKLEKSARAYAENEEERKLQNWEVIEMERSGQKKDKGQMTQKTLEFARHQNRRNVMGSQLQTVALYVLHQMDLVPEHVETRVLQASMSGASQCGKLKLFVDLFPLSFGPVPPPLDISPRQPEKYQLRVAILNVSNAIPVKRSFGDPVGDLYVKVFVNGMLKSEKTDVHYRSLDGCGEFNWRILLNIDYNPWEKKVVAKTKTRFFRKAREDLVDPLIIIQLWDKNRFKKDKLLGEIELDLTRFMEGINEPEDIGIFAKKDRKRWCGKCCSRRNCLVKCCTCLFTCTVMSCAALCCCCCYKRKKKKEVKPFPKPPKYVVAPEDVGYLSMFETQSIWGWWPMLTSKSPGTDAVGAKKKDDDLEEDQQYVMGLVEMEMMLVTSEEAKVDPVGRKRKKPNHSPYLEAPHRSAWNAFWFTSRVRPCARWFWKKFGCALLVWVLIILLIFFFIYAIFTNWPLIVLQIFK</sequence>
<dbReference type="InterPro" id="IPR032362">
    <property type="entry name" value="Ferlin_C"/>
</dbReference>
<evidence type="ECO:0000313" key="10">
    <source>
        <dbReference type="Proteomes" id="UP000835052"/>
    </source>
</evidence>
<dbReference type="CDD" id="cd04037">
    <property type="entry name" value="C2E_Ferlin"/>
    <property type="match status" value="1"/>
</dbReference>
<accession>A0A8S1GSZ4</accession>
<dbReference type="Pfam" id="PF08150">
    <property type="entry name" value="FerB"/>
    <property type="match status" value="1"/>
</dbReference>
<gene>
    <name evidence="9" type="ORF">CAUJ_LOCUS739</name>
</gene>
<feature type="domain" description="C2" evidence="8">
    <location>
        <begin position="1154"/>
        <end position="1278"/>
    </location>
</feature>
<dbReference type="CDD" id="cd08374">
    <property type="entry name" value="C2F_Ferlin"/>
    <property type="match status" value="1"/>
</dbReference>
<dbReference type="Pfam" id="PF16165">
    <property type="entry name" value="Ferlin_C"/>
    <property type="match status" value="1"/>
</dbReference>
<dbReference type="InterPro" id="IPR037724">
    <property type="entry name" value="C2E_Ferlin"/>
</dbReference>
<dbReference type="PANTHER" id="PTHR12546:SF33">
    <property type="entry name" value="SPERM VESICLE FUSION PROTEIN FER-1"/>
    <property type="match status" value="1"/>
</dbReference>
<dbReference type="SMART" id="SM00694">
    <property type="entry name" value="DysFC"/>
    <property type="match status" value="2"/>
</dbReference>
<evidence type="ECO:0000256" key="3">
    <source>
        <dbReference type="ARBA" id="ARBA00022737"/>
    </source>
</evidence>
<proteinExistence type="predicted"/>
<feature type="compositionally biased region" description="Basic and acidic residues" evidence="6">
    <location>
        <begin position="60"/>
        <end position="73"/>
    </location>
</feature>
<feature type="domain" description="C2" evidence="8">
    <location>
        <begin position="987"/>
        <end position="1114"/>
    </location>
</feature>
<dbReference type="GO" id="GO:0016020">
    <property type="term" value="C:membrane"/>
    <property type="evidence" value="ECO:0007669"/>
    <property type="project" value="UniProtKB-SubCell"/>
</dbReference>
<dbReference type="PANTHER" id="PTHR12546">
    <property type="entry name" value="FER-1-LIKE"/>
    <property type="match status" value="1"/>
</dbReference>
<dbReference type="SMART" id="SM01201">
    <property type="entry name" value="FerB"/>
    <property type="match status" value="1"/>
</dbReference>
<dbReference type="Proteomes" id="UP000835052">
    <property type="component" value="Unassembled WGS sequence"/>
</dbReference>
<dbReference type="CDD" id="cd04017">
    <property type="entry name" value="C2D_Ferlin"/>
    <property type="match status" value="1"/>
</dbReference>
<feature type="region of interest" description="Disordered" evidence="6">
    <location>
        <begin position="1600"/>
        <end position="1624"/>
    </location>
</feature>
<feature type="region of interest" description="Disordered" evidence="6">
    <location>
        <begin position="14"/>
        <end position="85"/>
    </location>
</feature>
<keyword evidence="3" id="KW-0677">Repeat</keyword>
<dbReference type="Pfam" id="PF22901">
    <property type="entry name" value="dsrm_Ferlin"/>
    <property type="match status" value="1"/>
</dbReference>